<sequence length="230" mass="23650">MTTVAPVIAATPTPTSSPGPGSEDAALVISATDLTLLDEQGRVRPHLSLRGEDPTQFAEWISTAAGSEVTETTKPGGPEGAKFTATFTWEGLIITTFFSPDECADACRGTFVSSTSPRIGTVPVRTVSGISVGDTVTEAKARGAHSTSDHPLASDPEDPSLFDSTTEATRVVLLSMDENSAVITDIGAGAWYVSFGGCEKPDRPVYPGRGVTYGAAVGVTVGVGVAVCDL</sequence>
<comment type="caution">
    <text evidence="2">The sequence shown here is derived from an EMBL/GenBank/DDBJ whole genome shotgun (WGS) entry which is preliminary data.</text>
</comment>
<dbReference type="RefSeq" id="WP_039411845.1">
    <property type="nucleotide sequence ID" value="NZ_JWSZ01000001.1"/>
</dbReference>
<protein>
    <submittedName>
        <fullName evidence="2">Uncharacterized protein</fullName>
    </submittedName>
</protein>
<dbReference type="EMBL" id="JWSZ01000001">
    <property type="protein sequence ID" value="KIC60060.1"/>
    <property type="molecule type" value="Genomic_DNA"/>
</dbReference>
<organism evidence="2 3">
    <name type="scientific">Microbacterium hominis</name>
    <dbReference type="NCBI Taxonomy" id="162426"/>
    <lineage>
        <taxon>Bacteria</taxon>
        <taxon>Bacillati</taxon>
        <taxon>Actinomycetota</taxon>
        <taxon>Actinomycetes</taxon>
        <taxon>Micrococcales</taxon>
        <taxon>Microbacteriaceae</taxon>
        <taxon>Microbacterium</taxon>
    </lineage>
</organism>
<name>A0A0B4D788_9MICO</name>
<proteinExistence type="predicted"/>
<gene>
    <name evidence="2" type="ORF">RM52_01215</name>
</gene>
<evidence type="ECO:0000313" key="3">
    <source>
        <dbReference type="Proteomes" id="UP000031202"/>
    </source>
</evidence>
<feature type="region of interest" description="Disordered" evidence="1">
    <location>
        <begin position="139"/>
        <end position="161"/>
    </location>
</feature>
<evidence type="ECO:0000313" key="2">
    <source>
        <dbReference type="EMBL" id="KIC60060.1"/>
    </source>
</evidence>
<reference evidence="2 3" key="1">
    <citation type="submission" date="2014-12" db="EMBL/GenBank/DDBJ databases">
        <title>Genome sequencing of Microbacterium hominis TPW29.</title>
        <authorList>
            <person name="Tan P.W."/>
            <person name="Chan K.-G."/>
        </authorList>
    </citation>
    <scope>NUCLEOTIDE SEQUENCE [LARGE SCALE GENOMIC DNA]</scope>
    <source>
        <strain evidence="2 3">TPW29</strain>
    </source>
</reference>
<dbReference type="Proteomes" id="UP000031202">
    <property type="component" value="Unassembled WGS sequence"/>
</dbReference>
<evidence type="ECO:0000256" key="1">
    <source>
        <dbReference type="SAM" id="MobiDB-lite"/>
    </source>
</evidence>
<dbReference type="AlphaFoldDB" id="A0A0B4D788"/>
<feature type="region of interest" description="Disordered" evidence="1">
    <location>
        <begin position="1"/>
        <end position="23"/>
    </location>
</feature>
<accession>A0A0B4D788</accession>
<feature type="compositionally biased region" description="Low complexity" evidence="1">
    <location>
        <begin position="1"/>
        <end position="22"/>
    </location>
</feature>